<reference evidence="1" key="1">
    <citation type="submission" date="2014-11" db="EMBL/GenBank/DDBJ databases">
        <authorList>
            <person name="Amaro Gonzalez C."/>
        </authorList>
    </citation>
    <scope>NUCLEOTIDE SEQUENCE</scope>
</reference>
<accession>A0A0E9WVX2</accession>
<dbReference type="AlphaFoldDB" id="A0A0E9WVX2"/>
<organism evidence="1">
    <name type="scientific">Anguilla anguilla</name>
    <name type="common">European freshwater eel</name>
    <name type="synonym">Muraena anguilla</name>
    <dbReference type="NCBI Taxonomy" id="7936"/>
    <lineage>
        <taxon>Eukaryota</taxon>
        <taxon>Metazoa</taxon>
        <taxon>Chordata</taxon>
        <taxon>Craniata</taxon>
        <taxon>Vertebrata</taxon>
        <taxon>Euteleostomi</taxon>
        <taxon>Actinopterygii</taxon>
        <taxon>Neopterygii</taxon>
        <taxon>Teleostei</taxon>
        <taxon>Anguilliformes</taxon>
        <taxon>Anguillidae</taxon>
        <taxon>Anguilla</taxon>
    </lineage>
</organism>
<evidence type="ECO:0000313" key="1">
    <source>
        <dbReference type="EMBL" id="JAH94336.1"/>
    </source>
</evidence>
<dbReference type="EMBL" id="GBXM01014241">
    <property type="protein sequence ID" value="JAH94336.1"/>
    <property type="molecule type" value="Transcribed_RNA"/>
</dbReference>
<sequence>MVINTDGITTLTSIENIRYHSIPSKLVIWLSPGPCISYVTQCMLCERSL</sequence>
<reference evidence="1" key="2">
    <citation type="journal article" date="2015" name="Fish Shellfish Immunol.">
        <title>Early steps in the European eel (Anguilla anguilla)-Vibrio vulnificus interaction in the gills: Role of the RtxA13 toxin.</title>
        <authorList>
            <person name="Callol A."/>
            <person name="Pajuelo D."/>
            <person name="Ebbesson L."/>
            <person name="Teles M."/>
            <person name="MacKenzie S."/>
            <person name="Amaro C."/>
        </authorList>
    </citation>
    <scope>NUCLEOTIDE SEQUENCE</scope>
</reference>
<name>A0A0E9WVX2_ANGAN</name>
<proteinExistence type="predicted"/>
<protein>
    <submittedName>
        <fullName evidence="1">Uncharacterized protein</fullName>
    </submittedName>
</protein>